<protein>
    <submittedName>
        <fullName evidence="1">Uncharacterized protein</fullName>
    </submittedName>
</protein>
<dbReference type="AlphaFoldDB" id="A0A0C2JFA3"/>
<dbReference type="Proteomes" id="UP000031668">
    <property type="component" value="Unassembled WGS sequence"/>
</dbReference>
<reference evidence="1 2" key="1">
    <citation type="journal article" date="2014" name="Genome Biol. Evol.">
        <title>The genome of the myxosporean Thelohanellus kitauei shows adaptations to nutrient acquisition within its fish host.</title>
        <authorList>
            <person name="Yang Y."/>
            <person name="Xiong J."/>
            <person name="Zhou Z."/>
            <person name="Huo F."/>
            <person name="Miao W."/>
            <person name="Ran C."/>
            <person name="Liu Y."/>
            <person name="Zhang J."/>
            <person name="Feng J."/>
            <person name="Wang M."/>
            <person name="Wang M."/>
            <person name="Wang L."/>
            <person name="Yao B."/>
        </authorList>
    </citation>
    <scope>NUCLEOTIDE SEQUENCE [LARGE SCALE GENOMIC DNA]</scope>
    <source>
        <strain evidence="1">Wuqing</strain>
    </source>
</reference>
<accession>A0A0C2JFA3</accession>
<keyword evidence="2" id="KW-1185">Reference proteome</keyword>
<dbReference type="EMBL" id="JWZT01003003">
    <property type="protein sequence ID" value="KII67938.1"/>
    <property type="molecule type" value="Genomic_DNA"/>
</dbReference>
<sequence>MNHALSPTLSSIILQVGLRHLMAEIDVLNSPDTHAAELARNLTIVDSTYTEKCMESRASFIKDINNDVVEEWADTTDTATQLAASITAKEFTAYVAVDNDLPLSADLIDADIFADVQKRSKHSDESDPKSDITIPIYANEHSKLPLVTFFEVIECLKKIYSYLLASCYDYYRVLRSVRSGLRSK</sequence>
<evidence type="ECO:0000313" key="2">
    <source>
        <dbReference type="Proteomes" id="UP000031668"/>
    </source>
</evidence>
<evidence type="ECO:0000313" key="1">
    <source>
        <dbReference type="EMBL" id="KII67938.1"/>
    </source>
</evidence>
<organism evidence="1 2">
    <name type="scientific">Thelohanellus kitauei</name>
    <name type="common">Myxosporean</name>
    <dbReference type="NCBI Taxonomy" id="669202"/>
    <lineage>
        <taxon>Eukaryota</taxon>
        <taxon>Metazoa</taxon>
        <taxon>Cnidaria</taxon>
        <taxon>Myxozoa</taxon>
        <taxon>Myxosporea</taxon>
        <taxon>Bivalvulida</taxon>
        <taxon>Platysporina</taxon>
        <taxon>Myxobolidae</taxon>
        <taxon>Thelohanellus</taxon>
    </lineage>
</organism>
<proteinExistence type="predicted"/>
<gene>
    <name evidence="1" type="ORF">RF11_08283</name>
</gene>
<name>A0A0C2JFA3_THEKT</name>
<comment type="caution">
    <text evidence="1">The sequence shown here is derived from an EMBL/GenBank/DDBJ whole genome shotgun (WGS) entry which is preliminary data.</text>
</comment>